<comment type="caution">
    <text evidence="2">The sequence shown here is derived from an EMBL/GenBank/DDBJ whole genome shotgun (WGS) entry which is preliminary data.</text>
</comment>
<name>A0A151MKW2_ALLMI</name>
<dbReference type="PANTHER" id="PTHR47595:SF1">
    <property type="entry name" value="MYB_SANT-LIKE DNA-BINDING DOMAIN-CONTAINING PROTEIN"/>
    <property type="match status" value="1"/>
</dbReference>
<reference evidence="2 3" key="1">
    <citation type="journal article" date="2012" name="Genome Biol.">
        <title>Sequencing three crocodilian genomes to illuminate the evolution of archosaurs and amniotes.</title>
        <authorList>
            <person name="St John J.A."/>
            <person name="Braun E.L."/>
            <person name="Isberg S.R."/>
            <person name="Miles L.G."/>
            <person name="Chong A.Y."/>
            <person name="Gongora J."/>
            <person name="Dalzell P."/>
            <person name="Moran C."/>
            <person name="Bed'hom B."/>
            <person name="Abzhanov A."/>
            <person name="Burgess S.C."/>
            <person name="Cooksey A.M."/>
            <person name="Castoe T.A."/>
            <person name="Crawford N.G."/>
            <person name="Densmore L.D."/>
            <person name="Drew J.C."/>
            <person name="Edwards S.V."/>
            <person name="Faircloth B.C."/>
            <person name="Fujita M.K."/>
            <person name="Greenwold M.J."/>
            <person name="Hoffmann F.G."/>
            <person name="Howard J.M."/>
            <person name="Iguchi T."/>
            <person name="Janes D.E."/>
            <person name="Khan S.Y."/>
            <person name="Kohno S."/>
            <person name="de Koning A.J."/>
            <person name="Lance S.L."/>
            <person name="McCarthy F.M."/>
            <person name="McCormack J.E."/>
            <person name="Merchant M.E."/>
            <person name="Peterson D.G."/>
            <person name="Pollock D.D."/>
            <person name="Pourmand N."/>
            <person name="Raney B.J."/>
            <person name="Roessler K.A."/>
            <person name="Sanford J.R."/>
            <person name="Sawyer R.H."/>
            <person name="Schmidt C.J."/>
            <person name="Triplett E.W."/>
            <person name="Tuberville T.D."/>
            <person name="Venegas-Anaya M."/>
            <person name="Howard J.T."/>
            <person name="Jarvis E.D."/>
            <person name="Guillette L.J.Jr."/>
            <person name="Glenn T.C."/>
            <person name="Green R.E."/>
            <person name="Ray D.A."/>
        </authorList>
    </citation>
    <scope>NUCLEOTIDE SEQUENCE [LARGE SCALE GENOMIC DNA]</scope>
    <source>
        <strain evidence="2">KSC_2009_1</strain>
    </source>
</reference>
<evidence type="ECO:0000313" key="2">
    <source>
        <dbReference type="EMBL" id="KYO25166.1"/>
    </source>
</evidence>
<sequence>MSQKMKASSMVVMEQEANTINKCGPNWTWEELQDLIDIWSEQSIIDRLENRRNKSVYVTIAKAMQARGHNHDWTQVRCKIKRFYHVKNVNSHFGAGSTIAPFYHQLSVISKDAGDTPGLVTSRTGVEKEESVLTEAAPSESCTMSMSEDYKDCSVLPEDRHC</sequence>
<dbReference type="PANTHER" id="PTHR47595">
    <property type="entry name" value="HEAT SHOCK 70 KDA PROTEIN 14"/>
    <property type="match status" value="1"/>
</dbReference>
<protein>
    <recommendedName>
        <fullName evidence="1">Myb/SANT-like DNA-binding domain-containing protein</fullName>
    </recommendedName>
</protein>
<organism evidence="2 3">
    <name type="scientific">Alligator mississippiensis</name>
    <name type="common">American alligator</name>
    <dbReference type="NCBI Taxonomy" id="8496"/>
    <lineage>
        <taxon>Eukaryota</taxon>
        <taxon>Metazoa</taxon>
        <taxon>Chordata</taxon>
        <taxon>Craniata</taxon>
        <taxon>Vertebrata</taxon>
        <taxon>Euteleostomi</taxon>
        <taxon>Archelosauria</taxon>
        <taxon>Archosauria</taxon>
        <taxon>Crocodylia</taxon>
        <taxon>Alligatoridae</taxon>
        <taxon>Alligatorinae</taxon>
        <taxon>Alligator</taxon>
    </lineage>
</organism>
<proteinExistence type="predicted"/>
<dbReference type="Proteomes" id="UP000050525">
    <property type="component" value="Unassembled WGS sequence"/>
</dbReference>
<accession>A0A151MKW2</accession>
<evidence type="ECO:0000313" key="3">
    <source>
        <dbReference type="Proteomes" id="UP000050525"/>
    </source>
</evidence>
<evidence type="ECO:0000259" key="1">
    <source>
        <dbReference type="Pfam" id="PF13837"/>
    </source>
</evidence>
<dbReference type="InterPro" id="IPR044822">
    <property type="entry name" value="Myb_DNA-bind_4"/>
</dbReference>
<keyword evidence="3" id="KW-1185">Reference proteome</keyword>
<gene>
    <name evidence="2" type="ORF">Y1Q_0001792</name>
</gene>
<dbReference type="Pfam" id="PF13837">
    <property type="entry name" value="Myb_DNA-bind_4"/>
    <property type="match status" value="1"/>
</dbReference>
<feature type="domain" description="Myb/SANT-like DNA-binding" evidence="1">
    <location>
        <begin position="25"/>
        <end position="82"/>
    </location>
</feature>
<dbReference type="Gene3D" id="1.10.10.60">
    <property type="entry name" value="Homeodomain-like"/>
    <property type="match status" value="1"/>
</dbReference>
<dbReference type="AlphaFoldDB" id="A0A151MKW2"/>
<dbReference type="EMBL" id="AKHW03005917">
    <property type="protein sequence ID" value="KYO25166.1"/>
    <property type="molecule type" value="Genomic_DNA"/>
</dbReference>